<evidence type="ECO:0000256" key="2">
    <source>
        <dbReference type="SAM" id="Coils"/>
    </source>
</evidence>
<dbReference type="Gene3D" id="1.20.5.370">
    <property type="match status" value="1"/>
</dbReference>
<name>A0A267H454_9PLAT</name>
<dbReference type="Proteomes" id="UP000215902">
    <property type="component" value="Unassembled WGS sequence"/>
</dbReference>
<dbReference type="SUPFAM" id="SSF58022">
    <property type="entry name" value="XRCC4, C-terminal oligomerization domain"/>
    <property type="match status" value="1"/>
</dbReference>
<feature type="region of interest" description="Disordered" evidence="3">
    <location>
        <begin position="183"/>
        <end position="257"/>
    </location>
</feature>
<evidence type="ECO:0000256" key="3">
    <source>
        <dbReference type="SAM" id="MobiDB-lite"/>
    </source>
</evidence>
<dbReference type="InterPro" id="IPR014751">
    <property type="entry name" value="XRCC4-like_C"/>
</dbReference>
<keyword evidence="2" id="KW-0175">Coiled coil</keyword>
<feature type="coiled-coil region" evidence="2">
    <location>
        <begin position="122"/>
        <end position="149"/>
    </location>
</feature>
<evidence type="ECO:0000313" key="5">
    <source>
        <dbReference type="Proteomes" id="UP000215902"/>
    </source>
</evidence>
<accession>A0A267H454</accession>
<dbReference type="AlphaFoldDB" id="A0A267H454"/>
<feature type="compositionally biased region" description="Basic residues" evidence="3">
    <location>
        <begin position="214"/>
        <end position="241"/>
    </location>
</feature>
<gene>
    <name evidence="4" type="ORF">BOX15_Mlig022655g1</name>
</gene>
<evidence type="ECO:0008006" key="6">
    <source>
        <dbReference type="Google" id="ProtNLM"/>
    </source>
</evidence>
<comment type="caution">
    <text evidence="4">The sequence shown here is derived from an EMBL/GenBank/DDBJ whole genome shotgun (WGS) entry which is preliminary data.</text>
</comment>
<protein>
    <recommendedName>
        <fullName evidence="6">XRCC4 domain-containing protein</fullName>
    </recommendedName>
</protein>
<feature type="compositionally biased region" description="Acidic residues" evidence="3">
    <location>
        <begin position="248"/>
        <end position="257"/>
    </location>
</feature>
<sequence>MNNTIVAIKLEDSEPGFILLSASKNSITGWKIEGSHVSLLKVSSAFSDGIDFFATLKHVQQDKQLFFARINSANKSVSICKNVDDIVIKVIQFDIIEINNEKLTSEDFMPIFNVALSLESHLAAAQAALASQSAELADLHQRNEQLLAKYTGTAAEKAAIRDNLLTAFSRVLNSKKERIRQLVDKDPVDRSESDEVGDGDAANSEGGGDIKRGGNIKRKVPTTKKAATSKKTKPAVRRTRSGAKSAAAEEDSGSEEF</sequence>
<evidence type="ECO:0000256" key="1">
    <source>
        <dbReference type="ARBA" id="ARBA00008447"/>
    </source>
</evidence>
<proteinExistence type="inferred from homology"/>
<evidence type="ECO:0000313" key="4">
    <source>
        <dbReference type="EMBL" id="PAA93046.1"/>
    </source>
</evidence>
<keyword evidence="5" id="KW-1185">Reference proteome</keyword>
<feature type="compositionally biased region" description="Basic and acidic residues" evidence="3">
    <location>
        <begin position="183"/>
        <end position="193"/>
    </location>
</feature>
<dbReference type="EMBL" id="NIVC01000035">
    <property type="protein sequence ID" value="PAA93046.1"/>
    <property type="molecule type" value="Genomic_DNA"/>
</dbReference>
<organism evidence="4 5">
    <name type="scientific">Macrostomum lignano</name>
    <dbReference type="NCBI Taxonomy" id="282301"/>
    <lineage>
        <taxon>Eukaryota</taxon>
        <taxon>Metazoa</taxon>
        <taxon>Spiralia</taxon>
        <taxon>Lophotrochozoa</taxon>
        <taxon>Platyhelminthes</taxon>
        <taxon>Rhabditophora</taxon>
        <taxon>Macrostomorpha</taxon>
        <taxon>Macrostomida</taxon>
        <taxon>Macrostomidae</taxon>
        <taxon>Macrostomum</taxon>
    </lineage>
</organism>
<reference evidence="4 5" key="1">
    <citation type="submission" date="2017-06" db="EMBL/GenBank/DDBJ databases">
        <title>A platform for efficient transgenesis in Macrostomum lignano, a flatworm model organism for stem cell research.</title>
        <authorList>
            <person name="Berezikov E."/>
        </authorList>
    </citation>
    <scope>NUCLEOTIDE SEQUENCE [LARGE SCALE GENOMIC DNA]</scope>
    <source>
        <strain evidence="4">DV1</strain>
        <tissue evidence="4">Whole organism</tissue>
    </source>
</reference>
<comment type="similarity">
    <text evidence="1">Belongs to the paramyosin family.</text>
</comment>